<gene>
    <name evidence="5" type="ORF">AXF42_Ash016216</name>
</gene>
<feature type="repeat" description="PPR" evidence="3">
    <location>
        <begin position="1008"/>
        <end position="1042"/>
    </location>
</feature>
<dbReference type="NCBIfam" id="TIGR00756">
    <property type="entry name" value="PPR"/>
    <property type="match status" value="14"/>
</dbReference>
<dbReference type="InterPro" id="IPR002885">
    <property type="entry name" value="PPR_rpt"/>
</dbReference>
<evidence type="ECO:0000256" key="2">
    <source>
        <dbReference type="ARBA" id="ARBA00022737"/>
    </source>
</evidence>
<feature type="repeat" description="PPR" evidence="3">
    <location>
        <begin position="693"/>
        <end position="727"/>
    </location>
</feature>
<accession>A0A2I0AES8</accession>
<keyword evidence="2" id="KW-0677">Repeat</keyword>
<feature type="repeat" description="PPR" evidence="3">
    <location>
        <begin position="868"/>
        <end position="902"/>
    </location>
</feature>
<feature type="repeat" description="PPR" evidence="3">
    <location>
        <begin position="310"/>
        <end position="344"/>
    </location>
</feature>
<dbReference type="Gene3D" id="1.25.40.10">
    <property type="entry name" value="Tetratricopeptide repeat domain"/>
    <property type="match status" value="7"/>
</dbReference>
<feature type="repeat" description="PPR" evidence="3">
    <location>
        <begin position="520"/>
        <end position="554"/>
    </location>
</feature>
<feature type="repeat" description="PPR" evidence="3">
    <location>
        <begin position="238"/>
        <end position="272"/>
    </location>
</feature>
<feature type="repeat" description="PPR" evidence="3">
    <location>
        <begin position="798"/>
        <end position="832"/>
    </location>
</feature>
<feature type="repeat" description="PPR" evidence="3">
    <location>
        <begin position="1043"/>
        <end position="1077"/>
    </location>
</feature>
<dbReference type="Pfam" id="PF01535">
    <property type="entry name" value="PPR"/>
    <property type="match status" value="6"/>
</dbReference>
<protein>
    <submittedName>
        <fullName evidence="5">Pentatricopeptide repeat-containing protein</fullName>
        <ecNumber evidence="5">2.1.1.204</ecNumber>
    </submittedName>
</protein>
<dbReference type="OrthoDB" id="185373at2759"/>
<dbReference type="PANTHER" id="PTHR47447">
    <property type="entry name" value="OS03G0856100 PROTEIN"/>
    <property type="match status" value="1"/>
</dbReference>
<dbReference type="EC" id="2.1.1.204" evidence="5"/>
<evidence type="ECO:0000313" key="5">
    <source>
        <dbReference type="EMBL" id="PKA54051.1"/>
    </source>
</evidence>
<feature type="repeat" description="PPR" evidence="3">
    <location>
        <begin position="415"/>
        <end position="449"/>
    </location>
</feature>
<reference evidence="5 6" key="1">
    <citation type="journal article" date="2017" name="Nature">
        <title>The Apostasia genome and the evolution of orchids.</title>
        <authorList>
            <person name="Zhang G.Q."/>
            <person name="Liu K.W."/>
            <person name="Li Z."/>
            <person name="Lohaus R."/>
            <person name="Hsiao Y.Y."/>
            <person name="Niu S.C."/>
            <person name="Wang J.Y."/>
            <person name="Lin Y.C."/>
            <person name="Xu Q."/>
            <person name="Chen L.J."/>
            <person name="Yoshida K."/>
            <person name="Fujiwara S."/>
            <person name="Wang Z.W."/>
            <person name="Zhang Y.Q."/>
            <person name="Mitsuda N."/>
            <person name="Wang M."/>
            <person name="Liu G.H."/>
            <person name="Pecoraro L."/>
            <person name="Huang H.X."/>
            <person name="Xiao X.J."/>
            <person name="Lin M."/>
            <person name="Wu X.Y."/>
            <person name="Wu W.L."/>
            <person name="Chen Y.Y."/>
            <person name="Chang S.B."/>
            <person name="Sakamoto S."/>
            <person name="Ohme-Takagi M."/>
            <person name="Yagi M."/>
            <person name="Zeng S.J."/>
            <person name="Shen C.Y."/>
            <person name="Yeh C.M."/>
            <person name="Luo Y.B."/>
            <person name="Tsai W.C."/>
            <person name="Van de Peer Y."/>
            <person name="Liu Z.J."/>
        </authorList>
    </citation>
    <scope>NUCLEOTIDE SEQUENCE [LARGE SCALE GENOMIC DNA]</scope>
    <source>
        <strain evidence="6">cv. Shenzhen</strain>
        <tissue evidence="5">Stem</tissue>
    </source>
</reference>
<dbReference type="GO" id="GO:0008168">
    <property type="term" value="F:methyltransferase activity"/>
    <property type="evidence" value="ECO:0007669"/>
    <property type="project" value="UniProtKB-KW"/>
</dbReference>
<dbReference type="EMBL" id="KZ451987">
    <property type="protein sequence ID" value="PKA54051.1"/>
    <property type="molecule type" value="Genomic_DNA"/>
</dbReference>
<keyword evidence="5" id="KW-0808">Transferase</keyword>
<evidence type="ECO:0000256" key="3">
    <source>
        <dbReference type="PROSITE-ProRule" id="PRU00708"/>
    </source>
</evidence>
<feature type="repeat" description="PPR" evidence="3">
    <location>
        <begin position="273"/>
        <end position="309"/>
    </location>
</feature>
<feature type="repeat" description="PPR" evidence="3">
    <location>
        <begin position="485"/>
        <end position="519"/>
    </location>
</feature>
<dbReference type="GO" id="GO:0032259">
    <property type="term" value="P:methylation"/>
    <property type="evidence" value="ECO:0007669"/>
    <property type="project" value="UniProtKB-KW"/>
</dbReference>
<feature type="repeat" description="PPR" evidence="3">
    <location>
        <begin position="345"/>
        <end position="379"/>
    </location>
</feature>
<feature type="repeat" description="PPR" evidence="3">
    <location>
        <begin position="450"/>
        <end position="484"/>
    </location>
</feature>
<dbReference type="Proteomes" id="UP000236161">
    <property type="component" value="Unassembled WGS sequence"/>
</dbReference>
<evidence type="ECO:0000256" key="1">
    <source>
        <dbReference type="ARBA" id="ARBA00007626"/>
    </source>
</evidence>
<dbReference type="Pfam" id="PF17177">
    <property type="entry name" value="PPR_long"/>
    <property type="match status" value="1"/>
</dbReference>
<dbReference type="InterPro" id="IPR011990">
    <property type="entry name" value="TPR-like_helical_dom_sf"/>
</dbReference>
<feature type="repeat" description="PPR" evidence="3">
    <location>
        <begin position="380"/>
        <end position="414"/>
    </location>
</feature>
<feature type="repeat" description="PPR" evidence="3">
    <location>
        <begin position="1113"/>
        <end position="1147"/>
    </location>
</feature>
<dbReference type="PROSITE" id="PS51375">
    <property type="entry name" value="PPR"/>
    <property type="match status" value="18"/>
</dbReference>
<comment type="similarity">
    <text evidence="1">Belongs to the PPR family. P subfamily.</text>
</comment>
<feature type="repeat" description="PPR" evidence="3">
    <location>
        <begin position="973"/>
        <end position="1007"/>
    </location>
</feature>
<evidence type="ECO:0000313" key="6">
    <source>
        <dbReference type="Proteomes" id="UP000236161"/>
    </source>
</evidence>
<feature type="repeat" description="PPR" evidence="3">
    <location>
        <begin position="903"/>
        <end position="937"/>
    </location>
</feature>
<proteinExistence type="inferred from homology"/>
<dbReference type="Pfam" id="PF13041">
    <property type="entry name" value="PPR_2"/>
    <property type="match status" value="5"/>
</dbReference>
<keyword evidence="5" id="KW-0489">Methyltransferase</keyword>
<sequence>MTHAGVPLVPLASPLSSAFLPTHHSLPMVAALPSAATSTSTPTETPSSAEFNYSRANPSIRWPNFKLDEHFYVQSHFPSPFPSAPKTLSEKAFQESDLETPEASACLVPLAEKQHRSHVKKMSKLALKRAKDWRQRTQLLAEQILALPSSALVADVLDHRGMQMTPTDLCFVVKLIGASSWTRALEAFEWLTLRRRYSPFPRMLAAVISILGRHHQDSLAEEIFRRSDVTGDASVEPSVQVFNAMMGVYARSGRFDDVRNLLDEMRHRGLEPDLVSFNTLINARAKSGKFFPGMAMELLQDVRNSGLRPDTITYNTLISACSQGPILDEAIKIFADMTASKCQPDLWSYNAMILVYCRCGKTQEAEKLFHEIRQRGFSPDAVTYNSLLNAYANERNAMMLGRVCEEMIKAGFKKDEITYNTIIHMYGKEGRLDLALSLYHEMKLAGCSPDAVTYTILIDSLGKADRILEAEKVMTEMVDARVKPTLRTFSALICGYAKAGMRLDAEKTFDLMVRSGVNPDSLAYSVMLDILLRACETRRAMALYQDMKQDGFRPDDGLFLTMLVVFQQEKKKSYIDEIVNDMEEMFRMSLGVIACLLVKGHCLIEGVEMLKRDICQGSGPNYECLLAIFNAYLSSGRQQELQSLFDFLKEQAAECSLVSEISILVHCKNHHVDAALEEYDKMKMSGVVPTYGGCAVYEALICCCAELGSFAEASQVFSDMKFHGHEPTQNIYRSLMTIYCQLGFPETAQHLLDLAEMSGITFNDLSIYVNLIETYGKLKLLQKAESLVGKLRLNKVVDRKVWNTLINAYGESGLYEQARAIFNMMMKHGPAPSVESVNGLMQALINDGRSNELYVVIQELQDMDFKISKSTIVMMLDAFAREGNIFEVKKIYHGMKAAGYLPTMHLYRSMITLLCRAKRVRDVELMITEMDEVGFKPDLTIFNALLKMYTAVENYMKTTDIYKSMLEAGLPPSEDTLNTLIIMYSRDMKPEQGFTILNEMQKQDLEPKLDTYKSLLASCGKVKLWEQAEELFESMQKRGYTLDRSFYHIMMKIYRDSGKHSKAENLLTSMKDAGVEPTIATMHLLMVSYGSAGQLQDVEHVLNNIKISNLELSTLPYSSVIDAYFKNGDYDHGIAKMLEMKREGVEADYRIWTCFIRAASYCHQTTDALLLLNTLSDNGFNLPIRLLTDNTEALVVDVEKLLGELGPEKDNACFNFVNALEDLLWAFERRATASWLFQMAIKNGIYRHDVFRVANRDWGADFRKLSGGAALVALTLWLDYMQDASLQGSPESPKSVVLITGTAEYNLVSLEKTLKAFLWEMGSPFLPCKTRTGVLVAKAHSLRMWLKDSTFCMDLELKDSQHLPKSNSMTLFEGHFIREGLAPAFKDIHERLGCVRPKKFARLALLSEKNRDKVINAHKKGRREKMEKLKKKGFVGARRPARLSKAKFMRRQHNAVATQR</sequence>
<feature type="repeat" description="PPR" evidence="3">
    <location>
        <begin position="938"/>
        <end position="972"/>
    </location>
</feature>
<evidence type="ECO:0000259" key="4">
    <source>
        <dbReference type="Pfam" id="PF17177"/>
    </source>
</evidence>
<dbReference type="PANTHER" id="PTHR47447:SF26">
    <property type="entry name" value="CHLOROPLAST RNA SPLICING4"/>
    <property type="match status" value="1"/>
</dbReference>
<dbReference type="InterPro" id="IPR033443">
    <property type="entry name" value="PROP1-like_PPR_dom"/>
</dbReference>
<feature type="domain" description="PROP1-like PPR" evidence="4">
    <location>
        <begin position="958"/>
        <end position="1083"/>
    </location>
</feature>
<dbReference type="STRING" id="1088818.A0A2I0AES8"/>
<name>A0A2I0AES8_9ASPA</name>
<keyword evidence="6" id="KW-1185">Reference proteome</keyword>
<organism evidence="5 6">
    <name type="scientific">Apostasia shenzhenica</name>
    <dbReference type="NCBI Taxonomy" id="1088818"/>
    <lineage>
        <taxon>Eukaryota</taxon>
        <taxon>Viridiplantae</taxon>
        <taxon>Streptophyta</taxon>
        <taxon>Embryophyta</taxon>
        <taxon>Tracheophyta</taxon>
        <taxon>Spermatophyta</taxon>
        <taxon>Magnoliopsida</taxon>
        <taxon>Liliopsida</taxon>
        <taxon>Asparagales</taxon>
        <taxon>Orchidaceae</taxon>
        <taxon>Apostasioideae</taxon>
        <taxon>Apostasia</taxon>
    </lineage>
</organism>